<name>A0A7W9G6C6_9ACTN</name>
<keyword evidence="1" id="KW-0732">Signal</keyword>
<protein>
    <recommendedName>
        <fullName evidence="4">Lipoprotein</fullName>
    </recommendedName>
</protein>
<feature type="signal peptide" evidence="1">
    <location>
        <begin position="1"/>
        <end position="24"/>
    </location>
</feature>
<feature type="chain" id="PRO_5031445427" description="Lipoprotein" evidence="1">
    <location>
        <begin position="25"/>
        <end position="278"/>
    </location>
</feature>
<evidence type="ECO:0000256" key="1">
    <source>
        <dbReference type="SAM" id="SignalP"/>
    </source>
</evidence>
<dbReference type="Proteomes" id="UP000579153">
    <property type="component" value="Unassembled WGS sequence"/>
</dbReference>
<dbReference type="PROSITE" id="PS51257">
    <property type="entry name" value="PROKAR_LIPOPROTEIN"/>
    <property type="match status" value="1"/>
</dbReference>
<dbReference type="RefSeq" id="WP_185071454.1">
    <property type="nucleotide sequence ID" value="NZ_JACHMB010000001.1"/>
</dbReference>
<reference evidence="2 3" key="1">
    <citation type="submission" date="2020-08" db="EMBL/GenBank/DDBJ databases">
        <title>Sequencing the genomes of 1000 actinobacteria strains.</title>
        <authorList>
            <person name="Klenk H.-P."/>
        </authorList>
    </citation>
    <scope>NUCLEOTIDE SEQUENCE [LARGE SCALE GENOMIC DNA]</scope>
    <source>
        <strain evidence="2 3">DSM 45507</strain>
    </source>
</reference>
<gene>
    <name evidence="2" type="ORF">HD596_004708</name>
</gene>
<comment type="caution">
    <text evidence="2">The sequence shown here is derived from an EMBL/GenBank/DDBJ whole genome shotgun (WGS) entry which is preliminary data.</text>
</comment>
<organism evidence="2 3">
    <name type="scientific">Nonomuraea jabiensis</name>
    <dbReference type="NCBI Taxonomy" id="882448"/>
    <lineage>
        <taxon>Bacteria</taxon>
        <taxon>Bacillati</taxon>
        <taxon>Actinomycetota</taxon>
        <taxon>Actinomycetes</taxon>
        <taxon>Streptosporangiales</taxon>
        <taxon>Streptosporangiaceae</taxon>
        <taxon>Nonomuraea</taxon>
    </lineage>
</organism>
<dbReference type="EMBL" id="JACHMB010000001">
    <property type="protein sequence ID" value="MBB5777952.1"/>
    <property type="molecule type" value="Genomic_DNA"/>
</dbReference>
<sequence length="278" mass="29491">MNRRTAAFGLLTTLALAGCGASEAAGTVSPTRYEANGTVLEGGGHGPQLCMMVMESSPPQCGGPDVAGWDWNKVDHESQGGVKWGEYRVVGTWDGTRLTLTEPPGAKAAAPAHEEDFTSPCPAPEGGWRPVDPAKATQRALEEAMARAGTAEEFAGAWLDQSYMKGLPAESPEANDPRRLVLNLKFTGDLSGREAWIREVWGGALCVSGAARSQRELETIQREVEAELGDRLVSASSSVRGNQVTAQVWVATDEQRRDLDARHGAGAVVLDGVLRPVG</sequence>
<dbReference type="AlphaFoldDB" id="A0A7W9G6C6"/>
<accession>A0A7W9G6C6</accession>
<proteinExistence type="predicted"/>
<keyword evidence="3" id="KW-1185">Reference proteome</keyword>
<evidence type="ECO:0000313" key="2">
    <source>
        <dbReference type="EMBL" id="MBB5777952.1"/>
    </source>
</evidence>
<evidence type="ECO:0008006" key="4">
    <source>
        <dbReference type="Google" id="ProtNLM"/>
    </source>
</evidence>
<evidence type="ECO:0000313" key="3">
    <source>
        <dbReference type="Proteomes" id="UP000579153"/>
    </source>
</evidence>